<evidence type="ECO:0000256" key="1">
    <source>
        <dbReference type="SAM" id="MobiDB-lite"/>
    </source>
</evidence>
<protein>
    <submittedName>
        <fullName evidence="2">Uncharacterized protein</fullName>
    </submittedName>
</protein>
<gene>
    <name evidence="2" type="ORF">M0R45_017198</name>
</gene>
<organism evidence="2 3">
    <name type="scientific">Rubus argutus</name>
    <name type="common">Southern blackberry</name>
    <dbReference type="NCBI Taxonomy" id="59490"/>
    <lineage>
        <taxon>Eukaryota</taxon>
        <taxon>Viridiplantae</taxon>
        <taxon>Streptophyta</taxon>
        <taxon>Embryophyta</taxon>
        <taxon>Tracheophyta</taxon>
        <taxon>Spermatophyta</taxon>
        <taxon>Magnoliopsida</taxon>
        <taxon>eudicotyledons</taxon>
        <taxon>Gunneridae</taxon>
        <taxon>Pentapetalae</taxon>
        <taxon>rosids</taxon>
        <taxon>fabids</taxon>
        <taxon>Rosales</taxon>
        <taxon>Rosaceae</taxon>
        <taxon>Rosoideae</taxon>
        <taxon>Rosoideae incertae sedis</taxon>
        <taxon>Rubus</taxon>
    </lineage>
</organism>
<dbReference type="AlphaFoldDB" id="A0AAW1XXM4"/>
<reference evidence="2 3" key="1">
    <citation type="journal article" date="2023" name="G3 (Bethesda)">
        <title>A chromosome-length genome assembly and annotation of blackberry (Rubus argutus, cv. 'Hillquist').</title>
        <authorList>
            <person name="Bruna T."/>
            <person name="Aryal R."/>
            <person name="Dudchenko O."/>
            <person name="Sargent D.J."/>
            <person name="Mead D."/>
            <person name="Buti M."/>
            <person name="Cavallini A."/>
            <person name="Hytonen T."/>
            <person name="Andres J."/>
            <person name="Pham M."/>
            <person name="Weisz D."/>
            <person name="Mascagni F."/>
            <person name="Usai G."/>
            <person name="Natali L."/>
            <person name="Bassil N."/>
            <person name="Fernandez G.E."/>
            <person name="Lomsadze A."/>
            <person name="Armour M."/>
            <person name="Olukolu B."/>
            <person name="Poorten T."/>
            <person name="Britton C."/>
            <person name="Davik J."/>
            <person name="Ashrafi H."/>
            <person name="Aiden E.L."/>
            <person name="Borodovsky M."/>
            <person name="Worthington M."/>
        </authorList>
    </citation>
    <scope>NUCLEOTIDE SEQUENCE [LARGE SCALE GENOMIC DNA]</scope>
    <source>
        <strain evidence="2">PI 553951</strain>
    </source>
</reference>
<feature type="region of interest" description="Disordered" evidence="1">
    <location>
        <begin position="1"/>
        <end position="34"/>
    </location>
</feature>
<proteinExistence type="predicted"/>
<name>A0AAW1XXM4_RUBAR</name>
<feature type="compositionally biased region" description="Low complexity" evidence="1">
    <location>
        <begin position="19"/>
        <end position="34"/>
    </location>
</feature>
<sequence>MSCPTITKLPSRHRTSFDAVPVPTSSSVAAPSPASPLRCAASAVLPSLHLAQAAPTTTPQQPTPFAAGKRIEIEEKKWSWPKEDEECNEEEEK</sequence>
<dbReference type="EMBL" id="JBEDUW010000003">
    <property type="protein sequence ID" value="KAK9940543.1"/>
    <property type="molecule type" value="Genomic_DNA"/>
</dbReference>
<evidence type="ECO:0000313" key="2">
    <source>
        <dbReference type="EMBL" id="KAK9940543.1"/>
    </source>
</evidence>
<feature type="compositionally biased region" description="Acidic residues" evidence="1">
    <location>
        <begin position="83"/>
        <end position="93"/>
    </location>
</feature>
<dbReference type="Proteomes" id="UP001457282">
    <property type="component" value="Unassembled WGS sequence"/>
</dbReference>
<comment type="caution">
    <text evidence="2">The sequence shown here is derived from an EMBL/GenBank/DDBJ whole genome shotgun (WGS) entry which is preliminary data.</text>
</comment>
<accession>A0AAW1XXM4</accession>
<keyword evidence="3" id="KW-1185">Reference proteome</keyword>
<feature type="region of interest" description="Disordered" evidence="1">
    <location>
        <begin position="74"/>
        <end position="93"/>
    </location>
</feature>
<evidence type="ECO:0000313" key="3">
    <source>
        <dbReference type="Proteomes" id="UP001457282"/>
    </source>
</evidence>